<dbReference type="EMBL" id="JAUHJS010000001">
    <property type="protein sequence ID" value="MDN4164272.1"/>
    <property type="molecule type" value="Genomic_DNA"/>
</dbReference>
<evidence type="ECO:0008006" key="3">
    <source>
        <dbReference type="Google" id="ProtNLM"/>
    </source>
</evidence>
<comment type="caution">
    <text evidence="1">The sequence shown here is derived from an EMBL/GenBank/DDBJ whole genome shotgun (WGS) entry which is preliminary data.</text>
</comment>
<dbReference type="Proteomes" id="UP001168552">
    <property type="component" value="Unassembled WGS sequence"/>
</dbReference>
<accession>A0ABT8F1E2</accession>
<evidence type="ECO:0000313" key="1">
    <source>
        <dbReference type="EMBL" id="MDN4164272.1"/>
    </source>
</evidence>
<protein>
    <recommendedName>
        <fullName evidence="3">Type II toxin-antitoxin system HicB family antitoxin</fullName>
    </recommendedName>
</protein>
<evidence type="ECO:0000313" key="2">
    <source>
        <dbReference type="Proteomes" id="UP001168552"/>
    </source>
</evidence>
<gene>
    <name evidence="1" type="ORF">QWY31_02100</name>
</gene>
<name>A0ABT8F1E2_9BACT</name>
<sequence length="126" mass="14100">MKKIVILVEKTATGFSAYARDYSVYSTGSSMAELTQHMVEALTLYFETIEADREVKETDLAFEVDLQSVFEVFPVNVKALAQRIGMNYTLLSQYVTGQKVASAKQKKRILEGIHAIGREMAELSLV</sequence>
<proteinExistence type="predicted"/>
<keyword evidence="2" id="KW-1185">Reference proteome</keyword>
<organism evidence="1 2">
    <name type="scientific">Shiella aurantiaca</name>
    <dbReference type="NCBI Taxonomy" id="3058365"/>
    <lineage>
        <taxon>Bacteria</taxon>
        <taxon>Pseudomonadati</taxon>
        <taxon>Bacteroidota</taxon>
        <taxon>Cytophagia</taxon>
        <taxon>Cytophagales</taxon>
        <taxon>Shiellaceae</taxon>
        <taxon>Shiella</taxon>
    </lineage>
</organism>
<dbReference type="RefSeq" id="WP_320002798.1">
    <property type="nucleotide sequence ID" value="NZ_JAUHJS010000001.1"/>
</dbReference>
<reference evidence="1" key="1">
    <citation type="submission" date="2023-06" db="EMBL/GenBank/DDBJ databases">
        <title>Cytophagales bacterium Strain LB-30, isolated from soil.</title>
        <authorList>
            <person name="Liu B."/>
        </authorList>
    </citation>
    <scope>NUCLEOTIDE SEQUENCE</scope>
    <source>
        <strain evidence="1">LB-30</strain>
    </source>
</reference>